<comment type="caution">
    <text evidence="1">The sequence shown here is derived from an EMBL/GenBank/DDBJ whole genome shotgun (WGS) entry which is preliminary data.</text>
</comment>
<proteinExistence type="predicted"/>
<evidence type="ECO:0000313" key="2">
    <source>
        <dbReference type="Proteomes" id="UP001367508"/>
    </source>
</evidence>
<dbReference type="AlphaFoldDB" id="A0AAN9PY03"/>
<organism evidence="1 2">
    <name type="scientific">Canavalia gladiata</name>
    <name type="common">Sword bean</name>
    <name type="synonym">Dolichos gladiatus</name>
    <dbReference type="NCBI Taxonomy" id="3824"/>
    <lineage>
        <taxon>Eukaryota</taxon>
        <taxon>Viridiplantae</taxon>
        <taxon>Streptophyta</taxon>
        <taxon>Embryophyta</taxon>
        <taxon>Tracheophyta</taxon>
        <taxon>Spermatophyta</taxon>
        <taxon>Magnoliopsida</taxon>
        <taxon>eudicotyledons</taxon>
        <taxon>Gunneridae</taxon>
        <taxon>Pentapetalae</taxon>
        <taxon>rosids</taxon>
        <taxon>fabids</taxon>
        <taxon>Fabales</taxon>
        <taxon>Fabaceae</taxon>
        <taxon>Papilionoideae</taxon>
        <taxon>50 kb inversion clade</taxon>
        <taxon>NPAAA clade</taxon>
        <taxon>indigoferoid/millettioid clade</taxon>
        <taxon>Phaseoleae</taxon>
        <taxon>Canavalia</taxon>
    </lineage>
</organism>
<dbReference type="Proteomes" id="UP001367508">
    <property type="component" value="Unassembled WGS sequence"/>
</dbReference>
<keyword evidence="2" id="KW-1185">Reference proteome</keyword>
<reference evidence="1 2" key="1">
    <citation type="submission" date="2024-01" db="EMBL/GenBank/DDBJ databases">
        <title>The genomes of 5 underutilized Papilionoideae crops provide insights into root nodulation and disease resistanc.</title>
        <authorList>
            <person name="Jiang F."/>
        </authorList>
    </citation>
    <scope>NUCLEOTIDE SEQUENCE [LARGE SCALE GENOMIC DNA]</scope>
    <source>
        <strain evidence="1">LVBAO_FW01</strain>
        <tissue evidence="1">Leaves</tissue>
    </source>
</reference>
<name>A0AAN9PY03_CANGL</name>
<accession>A0AAN9PY03</accession>
<dbReference type="EMBL" id="JAYMYQ010000008">
    <property type="protein sequence ID" value="KAK7315231.1"/>
    <property type="molecule type" value="Genomic_DNA"/>
</dbReference>
<gene>
    <name evidence="1" type="ORF">VNO77_33768</name>
</gene>
<sequence length="106" mass="11805">MLWSSPWEKPNLRKVMSGGGSDFEEDRLSLVVMMTSQGINTLHVPSLAESTVAISIKMEPRAHVHDEAKGRATDVCRCRTSGDDEDEVATMEIGRMGHIPSWNKKH</sequence>
<protein>
    <submittedName>
        <fullName evidence="1">Uncharacterized protein</fullName>
    </submittedName>
</protein>
<evidence type="ECO:0000313" key="1">
    <source>
        <dbReference type="EMBL" id="KAK7315231.1"/>
    </source>
</evidence>